<dbReference type="EMBL" id="LASV01000011">
    <property type="protein sequence ID" value="KKA25818.1"/>
    <property type="molecule type" value="Genomic_DNA"/>
</dbReference>
<dbReference type="RefSeq" id="XP_013332430.1">
    <property type="nucleotide sequence ID" value="XM_013476976.1"/>
</dbReference>
<evidence type="ECO:0000313" key="1">
    <source>
        <dbReference type="EMBL" id="KKA25818.1"/>
    </source>
</evidence>
<name>A0A0F4Z7I5_RASE3</name>
<comment type="caution">
    <text evidence="1">The sequence shown here is derived from an EMBL/GenBank/DDBJ whole genome shotgun (WGS) entry which is preliminary data.</text>
</comment>
<protein>
    <submittedName>
        <fullName evidence="1">Uncharacterized protein</fullName>
    </submittedName>
</protein>
<dbReference type="GeneID" id="25312202"/>
<keyword evidence="2" id="KW-1185">Reference proteome</keyword>
<sequence>LINISHLICAAQAPRGRHKEPGSTVTVNSVLCTEEPCRRNALCAWKKAYQRRQSLAQLFACCEMTRGPLCTAWCGLEIGSRRWRALWAVDPVGLAALGIATPKSLGDHCCWEK</sequence>
<dbReference type="AlphaFoldDB" id="A0A0F4Z7I5"/>
<accession>A0A0F4Z7I5</accession>
<gene>
    <name evidence="1" type="ORF">T310_0147</name>
</gene>
<feature type="non-terminal residue" evidence="1">
    <location>
        <position position="1"/>
    </location>
</feature>
<organism evidence="1 2">
    <name type="scientific">Rasamsonia emersonii (strain ATCC 16479 / CBS 393.64 / IMI 116815)</name>
    <dbReference type="NCBI Taxonomy" id="1408163"/>
    <lineage>
        <taxon>Eukaryota</taxon>
        <taxon>Fungi</taxon>
        <taxon>Dikarya</taxon>
        <taxon>Ascomycota</taxon>
        <taxon>Pezizomycotina</taxon>
        <taxon>Eurotiomycetes</taxon>
        <taxon>Eurotiomycetidae</taxon>
        <taxon>Eurotiales</taxon>
        <taxon>Trichocomaceae</taxon>
        <taxon>Rasamsonia</taxon>
    </lineage>
</organism>
<evidence type="ECO:0000313" key="2">
    <source>
        <dbReference type="Proteomes" id="UP000053958"/>
    </source>
</evidence>
<dbReference type="Proteomes" id="UP000053958">
    <property type="component" value="Unassembled WGS sequence"/>
</dbReference>
<reference evidence="1 2" key="1">
    <citation type="submission" date="2015-04" db="EMBL/GenBank/DDBJ databases">
        <authorList>
            <person name="Heijne W.H."/>
            <person name="Fedorova N.D."/>
            <person name="Nierman W.C."/>
            <person name="Vollebregt A.W."/>
            <person name="Zhao Z."/>
            <person name="Wu L."/>
            <person name="Kumar M."/>
            <person name="Stam H."/>
            <person name="van den Berg M.A."/>
            <person name="Pel H.J."/>
        </authorList>
    </citation>
    <scope>NUCLEOTIDE SEQUENCE [LARGE SCALE GENOMIC DNA]</scope>
    <source>
        <strain evidence="1 2">CBS 393.64</strain>
    </source>
</reference>
<proteinExistence type="predicted"/>